<proteinExistence type="evidence at transcript level"/>
<reference evidence="2" key="1">
    <citation type="journal article" date="2010" name="BMC Genomics">
        <title>An insight into the sialome of Glossina morsitans morsitans.</title>
        <authorList>
            <person name="Alves-Silva J."/>
            <person name="Ribeiro J.M."/>
            <person name="Van Den Abbeele J."/>
            <person name="Attardo G."/>
            <person name="Hao Z."/>
            <person name="Haines L.R."/>
            <person name="Soares M.B."/>
            <person name="Berriman M."/>
            <person name="Aksoy S."/>
            <person name="Lehane M.J."/>
        </authorList>
    </citation>
    <scope>NUCLEOTIDE SEQUENCE</scope>
    <source>
        <tissue evidence="2">Salivary gland</tissue>
    </source>
</reference>
<reference evidence="3" key="6">
    <citation type="submission" date="2020-05" db="UniProtKB">
        <authorList>
            <consortium name="EnsemblMetazoa"/>
        </authorList>
    </citation>
    <scope>IDENTIFICATION</scope>
    <source>
        <strain evidence="3">Yale</strain>
    </source>
</reference>
<dbReference type="EMBL" id="CCAG010018120">
    <property type="status" value="NOT_ANNOTATED_CDS"/>
    <property type="molecule type" value="Genomic_DNA"/>
</dbReference>
<dbReference type="Proteomes" id="UP000092444">
    <property type="component" value="Unassembled WGS sequence"/>
</dbReference>
<reference evidence="3" key="4">
    <citation type="submission" date="2014-03" db="EMBL/GenBank/DDBJ databases">
        <title>Genome Sequence of the Tsetse Fly (Glossina morsitans): Vector of African Trypanosomiasis.</title>
        <authorList>
            <person name="Lawson D."/>
        </authorList>
    </citation>
    <scope>NUCLEOTIDE SEQUENCE [LARGE SCALE GENOMIC DNA]</scope>
    <source>
        <strain evidence="3">Yale</strain>
    </source>
</reference>
<dbReference type="VEuPathDB" id="VectorBase:GMOY012272"/>
<dbReference type="EnsemblMetazoa" id="GMOY012272-RA">
    <property type="protein sequence ID" value="GMOY012272-PA"/>
    <property type="gene ID" value="GMOY012272"/>
</dbReference>
<protein>
    <submittedName>
        <fullName evidence="2 3">Hypothetical secreted peptide</fullName>
    </submittedName>
</protein>
<organism evidence="2">
    <name type="scientific">Glossina morsitans morsitans</name>
    <name type="common">Savannah tsetse fly</name>
    <dbReference type="NCBI Taxonomy" id="37546"/>
    <lineage>
        <taxon>Eukaryota</taxon>
        <taxon>Metazoa</taxon>
        <taxon>Ecdysozoa</taxon>
        <taxon>Arthropoda</taxon>
        <taxon>Hexapoda</taxon>
        <taxon>Insecta</taxon>
        <taxon>Pterygota</taxon>
        <taxon>Neoptera</taxon>
        <taxon>Endopterygota</taxon>
        <taxon>Diptera</taxon>
        <taxon>Brachycera</taxon>
        <taxon>Muscomorpha</taxon>
        <taxon>Hippoboscoidea</taxon>
        <taxon>Glossinidae</taxon>
        <taxon>Glossina</taxon>
    </lineage>
</organism>
<reference evidence="3" key="5">
    <citation type="submission" date="2016-07" db="UniProtKB">
        <authorList>
            <consortium name="VectorBase"/>
        </authorList>
    </citation>
    <scope>IDENTIFICATION</scope>
    <source>
        <strain evidence="3">Yale</strain>
    </source>
</reference>
<dbReference type="EMBL" id="EZ424444">
    <property type="protein sequence ID" value="ADD20720.1"/>
    <property type="molecule type" value="mRNA"/>
</dbReference>
<keyword evidence="1" id="KW-0472">Membrane</keyword>
<sequence>MLICSLINNYVKMFLLLVFCFALCSINCCPSVYVFLCELVKLVLLLSFLIIFNAVITNRGIYNYLVLICI</sequence>
<keyword evidence="4" id="KW-1185">Reference proteome</keyword>
<evidence type="ECO:0000256" key="1">
    <source>
        <dbReference type="SAM" id="Phobius"/>
    </source>
</evidence>
<reference evidence="2" key="2">
    <citation type="submission" date="2010-01" db="EMBL/GenBank/DDBJ databases">
        <authorList>
            <consortium name="International Glossina Genome Initiative"/>
            <person name="da Silva J."/>
            <person name="Ribeiro J.M.C."/>
            <person name="Abbeele J.V."/>
            <person name="Attardo G."/>
            <person name="Hao Z."/>
            <person name="Haines L.R."/>
            <person name="Soares M.B."/>
            <person name="Berriman M."/>
            <person name="Aksoy S."/>
            <person name="Lehane M.J."/>
        </authorList>
    </citation>
    <scope>NUCLEOTIDE SEQUENCE</scope>
    <source>
        <tissue evidence="2">Salivary gland</tissue>
    </source>
</reference>
<name>D3TSP2_GLOMM</name>
<accession>D3TSP2</accession>
<feature type="transmembrane region" description="Helical" evidence="1">
    <location>
        <begin position="38"/>
        <end position="56"/>
    </location>
</feature>
<evidence type="ECO:0000313" key="2">
    <source>
        <dbReference type="EMBL" id="ADD20720.1"/>
    </source>
</evidence>
<dbReference type="AlphaFoldDB" id="D3TSP2"/>
<keyword evidence="1" id="KW-0812">Transmembrane</keyword>
<reference evidence="3 4" key="3">
    <citation type="submission" date="2014-03" db="EMBL/GenBank/DDBJ databases">
        <title>Genome Sequence of the Tsetse Fly (Glossina morsitans): Vector of African Trypanosomiasis.</title>
        <authorList>
            <consortium name="International Glossina Genome Initiative W.H.O."/>
            <person name="Lawson D."/>
        </authorList>
    </citation>
    <scope>NUCLEOTIDE SEQUENCE [LARGE SCALE GENOMIC DNA]</scope>
    <source>
        <strain evidence="3 4">Yale</strain>
    </source>
</reference>
<keyword evidence="1" id="KW-1133">Transmembrane helix</keyword>
<evidence type="ECO:0000313" key="3">
    <source>
        <dbReference type="EnsemblMetazoa" id="GMOY012272-PA"/>
    </source>
</evidence>
<evidence type="ECO:0000313" key="4">
    <source>
        <dbReference type="Proteomes" id="UP000092444"/>
    </source>
</evidence>